<dbReference type="Pfam" id="PF05635">
    <property type="entry name" value="23S_rRNA_IVP"/>
    <property type="match status" value="1"/>
</dbReference>
<organism evidence="1 2">
    <name type="scientific">candidate division TA06 bacterium</name>
    <dbReference type="NCBI Taxonomy" id="2250710"/>
    <lineage>
        <taxon>Bacteria</taxon>
        <taxon>Bacteria division TA06</taxon>
    </lineage>
</organism>
<dbReference type="InterPro" id="IPR036583">
    <property type="entry name" value="23S_rRNA_IVS_sf"/>
</dbReference>
<gene>
    <name evidence="1" type="ORF">HY768_01630</name>
</gene>
<dbReference type="EMBL" id="JACQXR010000017">
    <property type="protein sequence ID" value="MBI4725923.1"/>
    <property type="molecule type" value="Genomic_DNA"/>
</dbReference>
<dbReference type="InterPro" id="IPR012657">
    <property type="entry name" value="23S_rRNA-intervening_sequence"/>
</dbReference>
<dbReference type="NCBIfam" id="TIGR02436">
    <property type="entry name" value="four helix bundle protein"/>
    <property type="match status" value="1"/>
</dbReference>
<sequence length="117" mass="13540">MVERFEDLIVWQKAHKLTLEIYRITRDYPAEERFGLVPQMRRAAVSIPANIAEGFKKRGKRYKANFYNIAQASGEEVKYYLILSRDLGYAKDTATLEGLIDEIGKMLHALIKTCLEQ</sequence>
<dbReference type="CDD" id="cd16377">
    <property type="entry name" value="23S_rRNA_IVP_like"/>
    <property type="match status" value="1"/>
</dbReference>
<dbReference type="Proteomes" id="UP000736328">
    <property type="component" value="Unassembled WGS sequence"/>
</dbReference>
<dbReference type="PANTHER" id="PTHR38471">
    <property type="entry name" value="FOUR HELIX BUNDLE PROTEIN"/>
    <property type="match status" value="1"/>
</dbReference>
<protein>
    <submittedName>
        <fullName evidence="1">Four helix bundle protein</fullName>
    </submittedName>
</protein>
<dbReference type="Gene3D" id="1.20.1440.60">
    <property type="entry name" value="23S rRNA-intervening sequence"/>
    <property type="match status" value="1"/>
</dbReference>
<reference evidence="1" key="1">
    <citation type="submission" date="2020-07" db="EMBL/GenBank/DDBJ databases">
        <title>Huge and variable diversity of episymbiotic CPR bacteria and DPANN archaea in groundwater ecosystems.</title>
        <authorList>
            <person name="He C.Y."/>
            <person name="Keren R."/>
            <person name="Whittaker M."/>
            <person name="Farag I.F."/>
            <person name="Doudna J."/>
            <person name="Cate J.H.D."/>
            <person name="Banfield J.F."/>
        </authorList>
    </citation>
    <scope>NUCLEOTIDE SEQUENCE</scope>
    <source>
        <strain evidence="1">NC_groundwater_1520_Pr4_B-0.1um_53_5</strain>
    </source>
</reference>
<dbReference type="PANTHER" id="PTHR38471:SF2">
    <property type="entry name" value="FOUR HELIX BUNDLE PROTEIN"/>
    <property type="match status" value="1"/>
</dbReference>
<accession>A0A933I9P4</accession>
<dbReference type="AlphaFoldDB" id="A0A933I9P4"/>
<evidence type="ECO:0000313" key="1">
    <source>
        <dbReference type="EMBL" id="MBI4725923.1"/>
    </source>
</evidence>
<comment type="caution">
    <text evidence="1">The sequence shown here is derived from an EMBL/GenBank/DDBJ whole genome shotgun (WGS) entry which is preliminary data.</text>
</comment>
<name>A0A933I9P4_UNCT6</name>
<evidence type="ECO:0000313" key="2">
    <source>
        <dbReference type="Proteomes" id="UP000736328"/>
    </source>
</evidence>
<dbReference type="SUPFAM" id="SSF158446">
    <property type="entry name" value="IVS-encoded protein-like"/>
    <property type="match status" value="1"/>
</dbReference>
<proteinExistence type="predicted"/>